<dbReference type="GO" id="GO:0030170">
    <property type="term" value="F:pyridoxal phosphate binding"/>
    <property type="evidence" value="ECO:0007669"/>
    <property type="project" value="InterPro"/>
</dbReference>
<dbReference type="Proteomes" id="UP000326565">
    <property type="component" value="Unassembled WGS sequence"/>
</dbReference>
<evidence type="ECO:0000313" key="9">
    <source>
        <dbReference type="EMBL" id="KAB8069708.1"/>
    </source>
</evidence>
<dbReference type="InterPro" id="IPR004839">
    <property type="entry name" value="Aminotransferase_I/II_large"/>
</dbReference>
<feature type="domain" description="Aminotransferase class I/classII large" evidence="8">
    <location>
        <begin position="34"/>
        <end position="181"/>
    </location>
</feature>
<evidence type="ECO:0000313" key="10">
    <source>
        <dbReference type="Proteomes" id="UP000326565"/>
    </source>
</evidence>
<keyword evidence="4" id="KW-0032">Aminotransferase</keyword>
<evidence type="ECO:0000256" key="4">
    <source>
        <dbReference type="ARBA" id="ARBA00022576"/>
    </source>
</evidence>
<dbReference type="SUPFAM" id="SSF53383">
    <property type="entry name" value="PLP-dependent transferases"/>
    <property type="match status" value="1"/>
</dbReference>
<dbReference type="PANTHER" id="PTHR42885:SF2">
    <property type="entry name" value="HISTIDINOL-PHOSPHATE AMINOTRANSFERASE"/>
    <property type="match status" value="1"/>
</dbReference>
<dbReference type="OrthoDB" id="2015537at2759"/>
<dbReference type="Gene3D" id="3.90.1150.10">
    <property type="entry name" value="Aspartate Aminotransferase, domain 1"/>
    <property type="match status" value="1"/>
</dbReference>
<reference evidence="9 10" key="1">
    <citation type="submission" date="2019-04" db="EMBL/GenBank/DDBJ databases">
        <title>Friends and foes A comparative genomics study of 23 Aspergillus species from section Flavi.</title>
        <authorList>
            <consortium name="DOE Joint Genome Institute"/>
            <person name="Kjaerbolling I."/>
            <person name="Vesth T."/>
            <person name="Frisvad J.C."/>
            <person name="Nybo J.L."/>
            <person name="Theobald S."/>
            <person name="Kildgaard S."/>
            <person name="Isbrandt T."/>
            <person name="Kuo A."/>
            <person name="Sato A."/>
            <person name="Lyhne E.K."/>
            <person name="Kogle M.E."/>
            <person name="Wiebenga A."/>
            <person name="Kun R.S."/>
            <person name="Lubbers R.J."/>
            <person name="Makela M.R."/>
            <person name="Barry K."/>
            <person name="Chovatia M."/>
            <person name="Clum A."/>
            <person name="Daum C."/>
            <person name="Haridas S."/>
            <person name="He G."/>
            <person name="LaButti K."/>
            <person name="Lipzen A."/>
            <person name="Mondo S."/>
            <person name="Riley R."/>
            <person name="Salamov A."/>
            <person name="Simmons B.A."/>
            <person name="Magnuson J.K."/>
            <person name="Henrissat B."/>
            <person name="Mortensen U.H."/>
            <person name="Larsen T.O."/>
            <person name="Devries R.P."/>
            <person name="Grigoriev I.V."/>
            <person name="Machida M."/>
            <person name="Baker S.E."/>
            <person name="Andersen M.R."/>
        </authorList>
    </citation>
    <scope>NUCLEOTIDE SEQUENCE [LARGE SCALE GENOMIC DNA]</scope>
    <source>
        <strain evidence="9 10">CBS 151.66</strain>
    </source>
</reference>
<evidence type="ECO:0000259" key="8">
    <source>
        <dbReference type="Pfam" id="PF00155"/>
    </source>
</evidence>
<protein>
    <recommendedName>
        <fullName evidence="3">histidinol-phosphate transaminase</fullName>
        <ecNumber evidence="3">2.6.1.9</ecNumber>
    </recommendedName>
</protein>
<dbReference type="PANTHER" id="PTHR42885">
    <property type="entry name" value="HISTIDINOL-PHOSPHATE AMINOTRANSFERASE-RELATED"/>
    <property type="match status" value="1"/>
</dbReference>
<keyword evidence="6" id="KW-0663">Pyridoxal phosphate</keyword>
<gene>
    <name evidence="9" type="ORF">BDV29DRAFT_198512</name>
</gene>
<comment type="cofactor">
    <cofactor evidence="1">
        <name>pyridoxal 5'-phosphate</name>
        <dbReference type="ChEBI" id="CHEBI:597326"/>
    </cofactor>
</comment>
<accession>A0A5N5WMC7</accession>
<dbReference type="InterPro" id="IPR015422">
    <property type="entry name" value="PyrdxlP-dep_Trfase_small"/>
</dbReference>
<keyword evidence="5 9" id="KW-0808">Transferase</keyword>
<name>A0A5N5WMC7_9EURO</name>
<dbReference type="EMBL" id="ML732330">
    <property type="protein sequence ID" value="KAB8069708.1"/>
    <property type="molecule type" value="Genomic_DNA"/>
</dbReference>
<dbReference type="InterPro" id="IPR015421">
    <property type="entry name" value="PyrdxlP-dep_Trfase_major"/>
</dbReference>
<dbReference type="EC" id="2.6.1.9" evidence="3"/>
<keyword evidence="10" id="KW-1185">Reference proteome</keyword>
<comment type="catalytic activity">
    <reaction evidence="7">
        <text>L-histidinol phosphate + 2-oxoglutarate = 3-(imidazol-4-yl)-2-oxopropyl phosphate + L-glutamate</text>
        <dbReference type="Rhea" id="RHEA:23744"/>
        <dbReference type="ChEBI" id="CHEBI:16810"/>
        <dbReference type="ChEBI" id="CHEBI:29985"/>
        <dbReference type="ChEBI" id="CHEBI:57766"/>
        <dbReference type="ChEBI" id="CHEBI:57980"/>
        <dbReference type="EC" id="2.6.1.9"/>
    </reaction>
</comment>
<comment type="pathway">
    <text evidence="2">Amino-acid biosynthesis; L-histidine biosynthesis; L-histidine from 5-phospho-alpha-D-ribose 1-diphosphate: step 7/9.</text>
</comment>
<dbReference type="GO" id="GO:0004400">
    <property type="term" value="F:histidinol-phosphate transaminase activity"/>
    <property type="evidence" value="ECO:0007669"/>
    <property type="project" value="UniProtKB-EC"/>
</dbReference>
<dbReference type="Pfam" id="PF00155">
    <property type="entry name" value="Aminotran_1_2"/>
    <property type="match status" value="1"/>
</dbReference>
<evidence type="ECO:0000256" key="7">
    <source>
        <dbReference type="ARBA" id="ARBA00047481"/>
    </source>
</evidence>
<evidence type="ECO:0000256" key="3">
    <source>
        <dbReference type="ARBA" id="ARBA00012748"/>
    </source>
</evidence>
<evidence type="ECO:0000256" key="5">
    <source>
        <dbReference type="ARBA" id="ARBA00022679"/>
    </source>
</evidence>
<evidence type="ECO:0000256" key="1">
    <source>
        <dbReference type="ARBA" id="ARBA00001933"/>
    </source>
</evidence>
<dbReference type="InterPro" id="IPR015424">
    <property type="entry name" value="PyrdxlP-dep_Trfase"/>
</dbReference>
<dbReference type="AlphaFoldDB" id="A0A5N5WMC7"/>
<dbReference type="CDD" id="cd00609">
    <property type="entry name" value="AAT_like"/>
    <property type="match status" value="1"/>
</dbReference>
<proteinExistence type="predicted"/>
<evidence type="ECO:0000256" key="6">
    <source>
        <dbReference type="ARBA" id="ARBA00022898"/>
    </source>
</evidence>
<sequence>MTVSLLTVDTITSTNPFVNPSHLHRYPDRLQTHTKQKQTLTPDHNLFLGTGSVQAIEALIRAFCTPGKDSILICPPTYGMYAVSVQVNDVAVLKVPLLSPPTFALNLAAILHALSTTPSIKLLYFASPGNLTDSRLSKSNILHIISHPTWNGILVLDEAYIDFASHDESTSLVRLVTEVPNLVGIPTIRRNRERVVVQRERLMKELLSIWGIGRVRSGTDSNFLIFEILDEFGEPDNAIAGVVYGKLAEVDGVLVRFRGGEVGCHGCLRVTVGAEGWNDRFWMR</sequence>
<evidence type="ECO:0000256" key="2">
    <source>
        <dbReference type="ARBA" id="ARBA00005011"/>
    </source>
</evidence>
<organism evidence="9 10">
    <name type="scientific">Aspergillus leporis</name>
    <dbReference type="NCBI Taxonomy" id="41062"/>
    <lineage>
        <taxon>Eukaryota</taxon>
        <taxon>Fungi</taxon>
        <taxon>Dikarya</taxon>
        <taxon>Ascomycota</taxon>
        <taxon>Pezizomycotina</taxon>
        <taxon>Eurotiomycetes</taxon>
        <taxon>Eurotiomycetidae</taxon>
        <taxon>Eurotiales</taxon>
        <taxon>Aspergillaceae</taxon>
        <taxon>Aspergillus</taxon>
        <taxon>Aspergillus subgen. Circumdati</taxon>
    </lineage>
</organism>
<dbReference type="Gene3D" id="3.40.640.10">
    <property type="entry name" value="Type I PLP-dependent aspartate aminotransferase-like (Major domain)"/>
    <property type="match status" value="1"/>
</dbReference>